<dbReference type="EMBL" id="FNGO01000008">
    <property type="protein sequence ID" value="SDL75347.1"/>
    <property type="molecule type" value="Genomic_DNA"/>
</dbReference>
<feature type="chain" id="PRO_5038749562" evidence="2">
    <location>
        <begin position="23"/>
        <end position="664"/>
    </location>
</feature>
<feature type="transmembrane region" description="Helical" evidence="1">
    <location>
        <begin position="440"/>
        <end position="464"/>
    </location>
</feature>
<keyword evidence="2" id="KW-0732">Signal</keyword>
<feature type="transmembrane region" description="Helical" evidence="1">
    <location>
        <begin position="628"/>
        <end position="648"/>
    </location>
</feature>
<dbReference type="AlphaFoldDB" id="A0A1G9MN52"/>
<feature type="transmembrane region" description="Helical" evidence="1">
    <location>
        <begin position="380"/>
        <end position="401"/>
    </location>
</feature>
<gene>
    <name evidence="3" type="ORF">SAMN04488692_108111</name>
</gene>
<evidence type="ECO:0000313" key="4">
    <source>
        <dbReference type="Proteomes" id="UP000199476"/>
    </source>
</evidence>
<feature type="transmembrane region" description="Helical" evidence="1">
    <location>
        <begin position="513"/>
        <end position="537"/>
    </location>
</feature>
<dbReference type="Pfam" id="PF18949">
    <property type="entry name" value="DUF5693"/>
    <property type="match status" value="1"/>
</dbReference>
<organism evidence="3 4">
    <name type="scientific">Halarsenatibacter silvermanii</name>
    <dbReference type="NCBI Taxonomy" id="321763"/>
    <lineage>
        <taxon>Bacteria</taxon>
        <taxon>Bacillati</taxon>
        <taxon>Bacillota</taxon>
        <taxon>Clostridia</taxon>
        <taxon>Halanaerobiales</taxon>
        <taxon>Halarsenatibacteraceae</taxon>
        <taxon>Halarsenatibacter</taxon>
    </lineage>
</organism>
<feature type="transmembrane region" description="Helical" evidence="1">
    <location>
        <begin position="407"/>
        <end position="428"/>
    </location>
</feature>
<keyword evidence="1" id="KW-0472">Membrane</keyword>
<protein>
    <submittedName>
        <fullName evidence="3">Uncharacterized protein</fullName>
    </submittedName>
</protein>
<sequence>MMNRKIALLAALSILLSLIPLAQRYQLESSHRDVEVMIDGGEVQEIIEFDDEISWDSLQEAGATAAVHPVYSLGNLMELGKISYRSAASLPDQEKSIQESFAASAGETADRGAVFYFPEEIENLINPQVLSAWKDLYGVQTFAWQGGRAVHFPVWNEDLEYLVPGYESRLYDELGETDMRLTARHRYQPDSELDYLLLQEISELDFENIVFSGERVVGYPQETDRTAEALIEGGLNYKFIEPFLAGRDGARQLAAAMPENVIRTHIMDRDEMKQTPIDTTVDRYLRSVRERNVRSLYIRGIPPSAGFAGRGGEQELLTETITSDLQSADFVPGFAEPLSGEGFPSFHLLLTKLTLVITAGFVLISGWLPPERDYLRGKIFGLIPAVCILTAALAAGFISWLLPGLLLRQFTAFLAALIFPSLAGLLLVDIVRGNIGFISGLLPALAITKSGGLLIASVLAGTGFYNQIHLFRGVKISFLMPLVIIFLYFYTGSSSRKAKTEILQELFGRAKKFILTPITWGHILLGGLTAVVLLVYIGRTGNLPYVPVPAWELAIRDALESFLGLRPRFKEFLIGHPFLFLLPFLAAGKAPDYFKLPAVLLAAIGQITIVNSFSHLHTPLMVTIQRTAFGYLLSLPLALLLLVAYFAYTKSRANLSQWMSVDHD</sequence>
<feature type="transmembrane region" description="Helical" evidence="1">
    <location>
        <begin position="470"/>
        <end position="492"/>
    </location>
</feature>
<proteinExistence type="predicted"/>
<dbReference type="Proteomes" id="UP000199476">
    <property type="component" value="Unassembled WGS sequence"/>
</dbReference>
<feature type="signal peptide" evidence="2">
    <location>
        <begin position="1"/>
        <end position="22"/>
    </location>
</feature>
<keyword evidence="1" id="KW-0812">Transmembrane</keyword>
<evidence type="ECO:0000256" key="2">
    <source>
        <dbReference type="SAM" id="SignalP"/>
    </source>
</evidence>
<evidence type="ECO:0000313" key="3">
    <source>
        <dbReference type="EMBL" id="SDL75347.1"/>
    </source>
</evidence>
<name>A0A1G9MN52_9FIRM</name>
<dbReference type="InterPro" id="IPR043748">
    <property type="entry name" value="DUF5693"/>
</dbReference>
<keyword evidence="1" id="KW-1133">Transmembrane helix</keyword>
<feature type="transmembrane region" description="Helical" evidence="1">
    <location>
        <begin position="346"/>
        <end position="368"/>
    </location>
</feature>
<feature type="transmembrane region" description="Helical" evidence="1">
    <location>
        <begin position="598"/>
        <end position="616"/>
    </location>
</feature>
<keyword evidence="4" id="KW-1185">Reference proteome</keyword>
<dbReference type="STRING" id="321763.SAMN04488692_108111"/>
<evidence type="ECO:0000256" key="1">
    <source>
        <dbReference type="SAM" id="Phobius"/>
    </source>
</evidence>
<reference evidence="3 4" key="1">
    <citation type="submission" date="2016-10" db="EMBL/GenBank/DDBJ databases">
        <authorList>
            <person name="de Groot N.N."/>
        </authorList>
    </citation>
    <scope>NUCLEOTIDE SEQUENCE [LARGE SCALE GENOMIC DNA]</scope>
    <source>
        <strain evidence="3 4">SLAS-1</strain>
    </source>
</reference>
<accession>A0A1G9MN52</accession>